<dbReference type="InterPro" id="IPR009056">
    <property type="entry name" value="Cyt_c-like_dom"/>
</dbReference>
<evidence type="ECO:0000259" key="6">
    <source>
        <dbReference type="PROSITE" id="PS51007"/>
    </source>
</evidence>
<dbReference type="SUPFAM" id="SSF103247">
    <property type="entry name" value="TT1751-like"/>
    <property type="match status" value="1"/>
</dbReference>
<keyword evidence="2" id="KW-0349">Heme</keyword>
<accession>A0A1W1C6C2</accession>
<evidence type="ECO:0000256" key="5">
    <source>
        <dbReference type="ARBA" id="ARBA00023004"/>
    </source>
</evidence>
<dbReference type="GO" id="GO:0009055">
    <property type="term" value="F:electron transfer activity"/>
    <property type="evidence" value="ECO:0007669"/>
    <property type="project" value="InterPro"/>
</dbReference>
<gene>
    <name evidence="7" type="ORF">MNB_SUP05-5-539</name>
</gene>
<dbReference type="PANTHER" id="PTHR37823">
    <property type="entry name" value="CYTOCHROME C-553-LIKE"/>
    <property type="match status" value="1"/>
</dbReference>
<dbReference type="CDD" id="cd14797">
    <property type="entry name" value="DUF302"/>
    <property type="match status" value="1"/>
</dbReference>
<dbReference type="PANTHER" id="PTHR37823:SF1">
    <property type="entry name" value="CYTOCHROME C-553-LIKE"/>
    <property type="match status" value="1"/>
</dbReference>
<evidence type="ECO:0000256" key="4">
    <source>
        <dbReference type="ARBA" id="ARBA00022982"/>
    </source>
</evidence>
<keyword evidence="5" id="KW-0408">Iron</keyword>
<evidence type="ECO:0000256" key="2">
    <source>
        <dbReference type="ARBA" id="ARBA00022617"/>
    </source>
</evidence>
<feature type="domain" description="Cytochrome c" evidence="6">
    <location>
        <begin position="16"/>
        <end position="92"/>
    </location>
</feature>
<organism evidence="7">
    <name type="scientific">hydrothermal vent metagenome</name>
    <dbReference type="NCBI Taxonomy" id="652676"/>
    <lineage>
        <taxon>unclassified sequences</taxon>
        <taxon>metagenomes</taxon>
        <taxon>ecological metagenomes</taxon>
    </lineage>
</organism>
<dbReference type="SUPFAM" id="SSF46626">
    <property type="entry name" value="Cytochrome c"/>
    <property type="match status" value="2"/>
</dbReference>
<feature type="domain" description="Cytochrome c" evidence="6">
    <location>
        <begin position="103"/>
        <end position="198"/>
    </location>
</feature>
<dbReference type="InterPro" id="IPR051811">
    <property type="entry name" value="Cytochrome_c550/c551-like"/>
</dbReference>
<dbReference type="PROSITE" id="PS51007">
    <property type="entry name" value="CYTC"/>
    <property type="match status" value="2"/>
</dbReference>
<dbReference type="Gene3D" id="1.10.760.10">
    <property type="entry name" value="Cytochrome c-like domain"/>
    <property type="match status" value="2"/>
</dbReference>
<protein>
    <submittedName>
        <fullName evidence="7">Cytochrome c family protein</fullName>
    </submittedName>
</protein>
<dbReference type="GO" id="GO:0020037">
    <property type="term" value="F:heme binding"/>
    <property type="evidence" value="ECO:0007669"/>
    <property type="project" value="InterPro"/>
</dbReference>
<sequence length="333" mass="38135">MKIIILIYLGLISVFVSANTGEQLYKNNCLQCHGSKQQGGIGLPLKLAVIKNLSNNYIKRTILLGRPNRIMPKFYFNNQQIQSIIKYLRQGTKEPIYKKNIKGNSKLGKIVYKNKCAKCHADDLSGGQGSGVIQVVKKDKKVVPPAIGNQGFLQSATKEMIYHIITNGIDGSDMKSAKKMSMSEEDVRNVAEYVSNYKEKKVAENFSEEYTLEFDSAYNFKETIENLEGSIVGHNFRLYKKRYLLQDLGEVNTKQVMLRFCNFLVLYKLLKIEPRLGVLLPCRVYVIEQDDGSVKVLVKNYRKYIALFNNKQLFERTKELLDQFEEIIEDALL</sequence>
<dbReference type="Pfam" id="PF13442">
    <property type="entry name" value="Cytochrome_CBB3"/>
    <property type="match status" value="2"/>
</dbReference>
<dbReference type="GO" id="GO:0046872">
    <property type="term" value="F:metal ion binding"/>
    <property type="evidence" value="ECO:0007669"/>
    <property type="project" value="UniProtKB-KW"/>
</dbReference>
<dbReference type="AlphaFoldDB" id="A0A1W1C6C2"/>
<keyword evidence="4" id="KW-0249">Electron transport</keyword>
<keyword evidence="1" id="KW-0813">Transport</keyword>
<evidence type="ECO:0000313" key="7">
    <source>
        <dbReference type="EMBL" id="SFV61408.1"/>
    </source>
</evidence>
<dbReference type="EMBL" id="FPHJ01000033">
    <property type="protein sequence ID" value="SFV61408.1"/>
    <property type="molecule type" value="Genomic_DNA"/>
</dbReference>
<keyword evidence="3" id="KW-0479">Metal-binding</keyword>
<dbReference type="InterPro" id="IPR035923">
    <property type="entry name" value="TT1751-like_sf"/>
</dbReference>
<dbReference type="Pfam" id="PF03625">
    <property type="entry name" value="DUF302"/>
    <property type="match status" value="1"/>
</dbReference>
<evidence type="ECO:0000256" key="1">
    <source>
        <dbReference type="ARBA" id="ARBA00022448"/>
    </source>
</evidence>
<evidence type="ECO:0000256" key="3">
    <source>
        <dbReference type="ARBA" id="ARBA00022723"/>
    </source>
</evidence>
<dbReference type="InterPro" id="IPR036909">
    <property type="entry name" value="Cyt_c-like_dom_sf"/>
</dbReference>
<dbReference type="InterPro" id="IPR005180">
    <property type="entry name" value="DUF302"/>
</dbReference>
<dbReference type="Gene3D" id="3.30.310.70">
    <property type="entry name" value="TT1751-like domain"/>
    <property type="match status" value="1"/>
</dbReference>
<reference evidence="7" key="1">
    <citation type="submission" date="2016-10" db="EMBL/GenBank/DDBJ databases">
        <authorList>
            <person name="de Groot N.N."/>
        </authorList>
    </citation>
    <scope>NUCLEOTIDE SEQUENCE</scope>
</reference>
<proteinExistence type="predicted"/>
<name>A0A1W1C6C2_9ZZZZ</name>